<keyword evidence="1" id="KW-0732">Signal</keyword>
<evidence type="ECO:0000256" key="1">
    <source>
        <dbReference type="SAM" id="SignalP"/>
    </source>
</evidence>
<comment type="caution">
    <text evidence="2">The sequence shown here is derived from an EMBL/GenBank/DDBJ whole genome shotgun (WGS) entry which is preliminary data.</text>
</comment>
<evidence type="ECO:0000313" key="3">
    <source>
        <dbReference type="Proteomes" id="UP001066276"/>
    </source>
</evidence>
<reference evidence="2" key="1">
    <citation type="journal article" date="2022" name="bioRxiv">
        <title>Sequencing and chromosome-scale assembly of the giantPleurodeles waltlgenome.</title>
        <authorList>
            <person name="Brown T."/>
            <person name="Elewa A."/>
            <person name="Iarovenko S."/>
            <person name="Subramanian E."/>
            <person name="Araus A.J."/>
            <person name="Petzold A."/>
            <person name="Susuki M."/>
            <person name="Suzuki K.-i.T."/>
            <person name="Hayashi T."/>
            <person name="Toyoda A."/>
            <person name="Oliveira C."/>
            <person name="Osipova E."/>
            <person name="Leigh N.D."/>
            <person name="Simon A."/>
            <person name="Yun M.H."/>
        </authorList>
    </citation>
    <scope>NUCLEOTIDE SEQUENCE</scope>
    <source>
        <strain evidence="2">20211129_DDA</strain>
        <tissue evidence="2">Liver</tissue>
    </source>
</reference>
<feature type="signal peptide" evidence="1">
    <location>
        <begin position="1"/>
        <end position="16"/>
    </location>
</feature>
<gene>
    <name evidence="2" type="ORF">NDU88_000375</name>
</gene>
<organism evidence="2 3">
    <name type="scientific">Pleurodeles waltl</name>
    <name type="common">Iberian ribbed newt</name>
    <dbReference type="NCBI Taxonomy" id="8319"/>
    <lineage>
        <taxon>Eukaryota</taxon>
        <taxon>Metazoa</taxon>
        <taxon>Chordata</taxon>
        <taxon>Craniata</taxon>
        <taxon>Vertebrata</taxon>
        <taxon>Euteleostomi</taxon>
        <taxon>Amphibia</taxon>
        <taxon>Batrachia</taxon>
        <taxon>Caudata</taxon>
        <taxon>Salamandroidea</taxon>
        <taxon>Salamandridae</taxon>
        <taxon>Pleurodelinae</taxon>
        <taxon>Pleurodeles</taxon>
    </lineage>
</organism>
<dbReference type="AlphaFoldDB" id="A0AAV7V4Y3"/>
<feature type="chain" id="PRO_5043888400" evidence="1">
    <location>
        <begin position="17"/>
        <end position="165"/>
    </location>
</feature>
<dbReference type="EMBL" id="JANPWB010000003">
    <property type="protein sequence ID" value="KAJ1196505.1"/>
    <property type="molecule type" value="Genomic_DNA"/>
</dbReference>
<sequence>MVLVPALWCSSPPCGARPCPVVLVPALCCLPPPCGARPRTVVLIPALWCSLLPCGARPCPVLLAPTLWCSPPPCGARPRRVVLVPALWCLPLSCGARLVPGTWQALPLCIDDLGPPIICNSLAPAPPLAFKHFVFPDVIATVFPLRTCETGERRPQANPVRPLIP</sequence>
<evidence type="ECO:0000313" key="2">
    <source>
        <dbReference type="EMBL" id="KAJ1196505.1"/>
    </source>
</evidence>
<protein>
    <submittedName>
        <fullName evidence="2">Uncharacterized protein</fullName>
    </submittedName>
</protein>
<accession>A0AAV7V4Y3</accession>
<proteinExistence type="predicted"/>
<dbReference type="Proteomes" id="UP001066276">
    <property type="component" value="Chromosome 2_1"/>
</dbReference>
<name>A0AAV7V4Y3_PLEWA</name>
<keyword evidence="3" id="KW-1185">Reference proteome</keyword>